<protein>
    <submittedName>
        <fullName evidence="2">Uncharacterized protein</fullName>
    </submittedName>
</protein>
<feature type="compositionally biased region" description="Basic and acidic residues" evidence="1">
    <location>
        <begin position="247"/>
        <end position="268"/>
    </location>
</feature>
<feature type="region of interest" description="Disordered" evidence="1">
    <location>
        <begin position="146"/>
        <end position="292"/>
    </location>
</feature>
<dbReference type="VEuPathDB" id="ToxoDB:CSUI_005718"/>
<feature type="compositionally biased region" description="Basic and acidic residues" evidence="1">
    <location>
        <begin position="387"/>
        <end position="397"/>
    </location>
</feature>
<dbReference type="AlphaFoldDB" id="A0A2C6KWY0"/>
<dbReference type="RefSeq" id="XP_067922131.1">
    <property type="nucleotide sequence ID" value="XM_068065888.1"/>
</dbReference>
<feature type="region of interest" description="Disordered" evidence="1">
    <location>
        <begin position="1"/>
        <end position="66"/>
    </location>
</feature>
<feature type="compositionally biased region" description="Low complexity" evidence="1">
    <location>
        <begin position="149"/>
        <end position="165"/>
    </location>
</feature>
<organism evidence="2 3">
    <name type="scientific">Cystoisospora suis</name>
    <dbReference type="NCBI Taxonomy" id="483139"/>
    <lineage>
        <taxon>Eukaryota</taxon>
        <taxon>Sar</taxon>
        <taxon>Alveolata</taxon>
        <taxon>Apicomplexa</taxon>
        <taxon>Conoidasida</taxon>
        <taxon>Coccidia</taxon>
        <taxon>Eucoccidiorida</taxon>
        <taxon>Eimeriorina</taxon>
        <taxon>Sarcocystidae</taxon>
        <taxon>Cystoisospora</taxon>
    </lineage>
</organism>
<feature type="compositionally biased region" description="Basic and acidic residues" evidence="1">
    <location>
        <begin position="189"/>
        <end position="199"/>
    </location>
</feature>
<feature type="compositionally biased region" description="Low complexity" evidence="1">
    <location>
        <begin position="215"/>
        <end position="231"/>
    </location>
</feature>
<feature type="compositionally biased region" description="Basic and acidic residues" evidence="1">
    <location>
        <begin position="41"/>
        <end position="51"/>
    </location>
</feature>
<feature type="region of interest" description="Disordered" evidence="1">
    <location>
        <begin position="101"/>
        <end position="122"/>
    </location>
</feature>
<keyword evidence="3" id="KW-1185">Reference proteome</keyword>
<sequence length="484" mass="55317">MEEREVKKNSQDSECLRGEEEKERTRKRRKTGQNEEEDQDKEVSSDGERKVYSHRGKKKEEKEEKIKGECLARKISSLSPLLAVSSCGVCSSLYRRNRNFFSPSSASSSSHSTSSSSSSPGLWRKCVCEPLYMNELGTFSSLKISSSNLTTRPSKSPLLPSTLPSHDPVIYPSTSSSSSSSFGLEMNDEEKHLSQEGRPDFPSGSEVSLLHTLRPSSKSFPEQFFPSSSSSRKCSLHCFPSSSSLSSRRESREAEREGGEREEEHETEERENEEEEEKKKKKIGEMRGMNETGAAVIVKNLRILTGQVWKEDDEDEGDEKIDQHRCACGVDTPETEDVIKEKKEQKDREKRRKKKNEREEEEEVDQDEERERTGVLINVSSSTTHSGEIEKKKKENETASCRYIRSEEMRETPYEERDQKKKTEKRKKKPSVFVGLCTSKLLSRTTNLSLQCGAEEKVKRYECLVYTNFPVGQKDLNHLREKVT</sequence>
<dbReference type="GeneID" id="94429099"/>
<proteinExistence type="predicted"/>
<feature type="compositionally biased region" description="Low complexity" evidence="1">
    <location>
        <begin position="102"/>
        <end position="119"/>
    </location>
</feature>
<gene>
    <name evidence="2" type="ORF">CSUI_005718</name>
</gene>
<evidence type="ECO:0000256" key="1">
    <source>
        <dbReference type="SAM" id="MobiDB-lite"/>
    </source>
</evidence>
<evidence type="ECO:0000313" key="3">
    <source>
        <dbReference type="Proteomes" id="UP000221165"/>
    </source>
</evidence>
<feature type="compositionally biased region" description="Basic and acidic residues" evidence="1">
    <location>
        <begin position="337"/>
        <end position="348"/>
    </location>
</feature>
<feature type="non-terminal residue" evidence="2">
    <location>
        <position position="484"/>
    </location>
</feature>
<name>A0A2C6KWY0_9APIC</name>
<accession>A0A2C6KWY0</accession>
<feature type="region of interest" description="Disordered" evidence="1">
    <location>
        <begin position="310"/>
        <end position="430"/>
    </location>
</feature>
<dbReference type="EMBL" id="MIGC01002756">
    <property type="protein sequence ID" value="PHJ20443.1"/>
    <property type="molecule type" value="Genomic_DNA"/>
</dbReference>
<feature type="compositionally biased region" description="Acidic residues" evidence="1">
    <location>
        <begin position="359"/>
        <end position="368"/>
    </location>
</feature>
<dbReference type="Proteomes" id="UP000221165">
    <property type="component" value="Unassembled WGS sequence"/>
</dbReference>
<reference evidence="2 3" key="1">
    <citation type="journal article" date="2017" name="Int. J. Parasitol.">
        <title>The genome of the protozoan parasite Cystoisospora suis and a reverse vaccinology approach to identify vaccine candidates.</title>
        <authorList>
            <person name="Palmieri N."/>
            <person name="Shrestha A."/>
            <person name="Ruttkowski B."/>
            <person name="Beck T."/>
            <person name="Vogl C."/>
            <person name="Tomley F."/>
            <person name="Blake D.P."/>
            <person name="Joachim A."/>
        </authorList>
    </citation>
    <scope>NUCLEOTIDE SEQUENCE [LARGE SCALE GENOMIC DNA]</scope>
    <source>
        <strain evidence="2 3">Wien I</strain>
    </source>
</reference>
<feature type="compositionally biased region" description="Basic and acidic residues" evidence="1">
    <location>
        <begin position="1"/>
        <end position="24"/>
    </location>
</feature>
<comment type="caution">
    <text evidence="2">The sequence shown here is derived from an EMBL/GenBank/DDBJ whole genome shotgun (WGS) entry which is preliminary data.</text>
</comment>
<evidence type="ECO:0000313" key="2">
    <source>
        <dbReference type="EMBL" id="PHJ20443.1"/>
    </source>
</evidence>
<feature type="compositionally biased region" description="Basic and acidic residues" evidence="1">
    <location>
        <begin position="404"/>
        <end position="421"/>
    </location>
</feature>